<feature type="non-terminal residue" evidence="2">
    <location>
        <position position="1"/>
    </location>
</feature>
<dbReference type="Pfam" id="PF09331">
    <property type="entry name" value="DUF1985"/>
    <property type="match status" value="1"/>
</dbReference>
<keyword evidence="3" id="KW-1185">Reference proteome</keyword>
<accession>A0A067EHF4</accession>
<gene>
    <name evidence="2" type="ORF">CISIN_1g039055mg</name>
</gene>
<dbReference type="Proteomes" id="UP000027120">
    <property type="component" value="Unassembled WGS sequence"/>
</dbReference>
<feature type="domain" description="DUF1985" evidence="1">
    <location>
        <begin position="8"/>
        <end position="138"/>
    </location>
</feature>
<evidence type="ECO:0000313" key="3">
    <source>
        <dbReference type="Proteomes" id="UP000027120"/>
    </source>
</evidence>
<dbReference type="InterPro" id="IPR015410">
    <property type="entry name" value="DUF1985"/>
</dbReference>
<evidence type="ECO:0000313" key="2">
    <source>
        <dbReference type="EMBL" id="KDO50356.1"/>
    </source>
</evidence>
<sequence>GVILHNLLLRQVAHEEDSREDQLWFQIGKHLIRLSIVEWCLVTGLSFGVDTNQENDEIEQRLRNTYFGGVHRKINVKQFDAVFKELKFEEIDDMDALKIALFYFADRVLNARKNHCQITFDWLDQVDDIQYFRKRPWGLDLRNNRRVAINMGRQNEE</sequence>
<dbReference type="PANTHER" id="PTHR48450:SF1">
    <property type="entry name" value="DUF1985 DOMAIN-CONTAINING PROTEIN"/>
    <property type="match status" value="1"/>
</dbReference>
<dbReference type="eggNOG" id="KOG2517">
    <property type="taxonomic scope" value="Eukaryota"/>
</dbReference>
<dbReference type="PANTHER" id="PTHR48450">
    <property type="entry name" value="DUF1985 DOMAIN-CONTAINING PROTEIN"/>
    <property type="match status" value="1"/>
</dbReference>
<dbReference type="EMBL" id="KK785083">
    <property type="protein sequence ID" value="KDO50356.1"/>
    <property type="molecule type" value="Genomic_DNA"/>
</dbReference>
<proteinExistence type="predicted"/>
<dbReference type="AlphaFoldDB" id="A0A067EHF4"/>
<organism evidence="2 3">
    <name type="scientific">Citrus sinensis</name>
    <name type="common">Sweet orange</name>
    <name type="synonym">Citrus aurantium var. sinensis</name>
    <dbReference type="NCBI Taxonomy" id="2711"/>
    <lineage>
        <taxon>Eukaryota</taxon>
        <taxon>Viridiplantae</taxon>
        <taxon>Streptophyta</taxon>
        <taxon>Embryophyta</taxon>
        <taxon>Tracheophyta</taxon>
        <taxon>Spermatophyta</taxon>
        <taxon>Magnoliopsida</taxon>
        <taxon>eudicotyledons</taxon>
        <taxon>Gunneridae</taxon>
        <taxon>Pentapetalae</taxon>
        <taxon>rosids</taxon>
        <taxon>malvids</taxon>
        <taxon>Sapindales</taxon>
        <taxon>Rutaceae</taxon>
        <taxon>Aurantioideae</taxon>
        <taxon>Citrus</taxon>
    </lineage>
</organism>
<protein>
    <recommendedName>
        <fullName evidence="1">DUF1985 domain-containing protein</fullName>
    </recommendedName>
</protein>
<name>A0A067EHF4_CITSI</name>
<reference evidence="2 3" key="1">
    <citation type="submission" date="2014-04" db="EMBL/GenBank/DDBJ databases">
        <authorList>
            <consortium name="International Citrus Genome Consortium"/>
            <person name="Gmitter F."/>
            <person name="Chen C."/>
            <person name="Farmerie W."/>
            <person name="Harkins T."/>
            <person name="Desany B."/>
            <person name="Mohiuddin M."/>
            <person name="Kodira C."/>
            <person name="Borodovsky M."/>
            <person name="Lomsadze A."/>
            <person name="Burns P."/>
            <person name="Jenkins J."/>
            <person name="Prochnik S."/>
            <person name="Shu S."/>
            <person name="Chapman J."/>
            <person name="Pitluck S."/>
            <person name="Schmutz J."/>
            <person name="Rokhsar D."/>
        </authorList>
    </citation>
    <scope>NUCLEOTIDE SEQUENCE</scope>
</reference>
<evidence type="ECO:0000259" key="1">
    <source>
        <dbReference type="Pfam" id="PF09331"/>
    </source>
</evidence>